<protein>
    <recommendedName>
        <fullName evidence="3">SKICH domain-containing protein</fullName>
    </recommendedName>
</protein>
<dbReference type="InterPro" id="IPR051002">
    <property type="entry name" value="UBA_autophagy_assoc_protein"/>
</dbReference>
<evidence type="ECO:0000313" key="5">
    <source>
        <dbReference type="Proteomes" id="UP000663865"/>
    </source>
</evidence>
<evidence type="ECO:0000313" key="4">
    <source>
        <dbReference type="EMBL" id="CAF3371134.1"/>
    </source>
</evidence>
<name>A0A817XNZ1_9BILA</name>
<reference evidence="4" key="1">
    <citation type="submission" date="2021-02" db="EMBL/GenBank/DDBJ databases">
        <authorList>
            <person name="Nowell W R."/>
        </authorList>
    </citation>
    <scope>NUCLEOTIDE SEQUENCE</scope>
</reference>
<dbReference type="AlphaFoldDB" id="A0A817XNZ1"/>
<dbReference type="Pfam" id="PF17751">
    <property type="entry name" value="SKICH"/>
    <property type="match status" value="1"/>
</dbReference>
<feature type="domain" description="SKICH" evidence="3">
    <location>
        <begin position="41"/>
        <end position="143"/>
    </location>
</feature>
<dbReference type="PANTHER" id="PTHR31915">
    <property type="entry name" value="SKICH DOMAIN-CONTAINING PROTEIN"/>
    <property type="match status" value="1"/>
</dbReference>
<sequence length="631" mass="73204">MRTIYVGFKAIKSEMNIHQMKSSDLFVTVDGNQERHQHDQVVFEGVADHYVKGEDVTACFTISHDMKVDSSDQIGLLRVGSTNIQECLAYAPVQLNLLTTSESTCRGTATFSSSSLPVTDDEFYQFSYIVDKRKCLGSSIPFQLNCSIDDIDLLSSSLIEASLERKPMSTNSDGLIALADHDNDDLVVIHTKGMLVEEKLRQENRQLFEMNRRLEQQKDECKFKLDLLDLKSNEYINKVKNDMQTLALSHKATIEELSSRQRSETKLRREYDACRSLCTQYQTEAKQFAERSRALEDLNIKLSDERSQLSSHFSSATELNEKQAIEINDLKKHLSDSDELLKAANQYQCQLEQQLRDLRLTTEKYQISMQGQIDAYAKQASQQVNQIHALESVNNLLKEELNTVKADNTFLLTMAKQDKQLTNELQQQMDDLNEKHRLDIEQKQNELERLGKEFEQFKGNQNDLMTLKNSFNEIEKRCVKHQKSEIEVKKQCAVYKEFVEELKRKRENLTERILAGANAYKTLYRKYKALEHMIDKTNRQSLQSLKPNSPTLSNETGLNEEVLVTLLRNSHELQQQDQQRIVREDDKNTIITMIQNKNTNEEIRECPMCYWEFPEHLTLDNKKEHIENHFA</sequence>
<proteinExistence type="predicted"/>
<dbReference type="Gene3D" id="2.60.40.2840">
    <property type="match status" value="1"/>
</dbReference>
<dbReference type="PANTHER" id="PTHR31915:SF6">
    <property type="entry name" value="SKICH DOMAIN-CONTAINING PROTEIN"/>
    <property type="match status" value="1"/>
</dbReference>
<evidence type="ECO:0000256" key="2">
    <source>
        <dbReference type="SAM" id="Coils"/>
    </source>
</evidence>
<feature type="coiled-coil region" evidence="2">
    <location>
        <begin position="337"/>
        <end position="460"/>
    </location>
</feature>
<comment type="caution">
    <text evidence="4">The sequence shown here is derived from an EMBL/GenBank/DDBJ whole genome shotgun (WGS) entry which is preliminary data.</text>
</comment>
<gene>
    <name evidence="4" type="ORF">KIK155_LOCUS5408</name>
</gene>
<dbReference type="EMBL" id="CAJNYV010000616">
    <property type="protein sequence ID" value="CAF3371134.1"/>
    <property type="molecule type" value="Genomic_DNA"/>
</dbReference>
<accession>A0A817XNZ1</accession>
<evidence type="ECO:0000259" key="3">
    <source>
        <dbReference type="Pfam" id="PF17751"/>
    </source>
</evidence>
<dbReference type="Proteomes" id="UP000663865">
    <property type="component" value="Unassembled WGS sequence"/>
</dbReference>
<evidence type="ECO:0000256" key="1">
    <source>
        <dbReference type="ARBA" id="ARBA00023054"/>
    </source>
</evidence>
<feature type="coiled-coil region" evidence="2">
    <location>
        <begin position="492"/>
        <end position="540"/>
    </location>
</feature>
<organism evidence="4 5">
    <name type="scientific">Rotaria socialis</name>
    <dbReference type="NCBI Taxonomy" id="392032"/>
    <lineage>
        <taxon>Eukaryota</taxon>
        <taxon>Metazoa</taxon>
        <taxon>Spiralia</taxon>
        <taxon>Gnathifera</taxon>
        <taxon>Rotifera</taxon>
        <taxon>Eurotatoria</taxon>
        <taxon>Bdelloidea</taxon>
        <taxon>Philodinida</taxon>
        <taxon>Philodinidae</taxon>
        <taxon>Rotaria</taxon>
    </lineage>
</organism>
<dbReference type="InterPro" id="IPR041611">
    <property type="entry name" value="SKICH"/>
</dbReference>
<keyword evidence="1 2" id="KW-0175">Coiled coil</keyword>